<keyword evidence="2" id="KW-1185">Reference proteome</keyword>
<dbReference type="RefSeq" id="WP_234862970.1">
    <property type="nucleotide sequence ID" value="NZ_JAKEVZ010000021.1"/>
</dbReference>
<gene>
    <name evidence="1" type="ORF">L0U89_19015</name>
</gene>
<name>A0ABS9BYM7_9BACT</name>
<evidence type="ECO:0000313" key="2">
    <source>
        <dbReference type="Proteomes" id="UP001201449"/>
    </source>
</evidence>
<protein>
    <submittedName>
        <fullName evidence="1">Uncharacterized protein</fullName>
    </submittedName>
</protein>
<dbReference type="Proteomes" id="UP001201449">
    <property type="component" value="Unassembled WGS sequence"/>
</dbReference>
<sequence length="141" mass="16850">MTSDDKNLWRERWLGCINELTSLDLQNKSWLDKTHTNPHWSFVEFMCSYFDDLGIDDHYKYPIDKGWLTNQEFEIIKDWHEALDQYDSPKNDDYDHSAILNDPKWLEILQIGQTTKSKLASTLNETEKKILTEEINYLNFV</sequence>
<proteinExistence type="predicted"/>
<organism evidence="1 2">
    <name type="scientific">Mariniradius sediminis</name>
    <dbReference type="NCBI Taxonomy" id="2909237"/>
    <lineage>
        <taxon>Bacteria</taxon>
        <taxon>Pseudomonadati</taxon>
        <taxon>Bacteroidota</taxon>
        <taxon>Cytophagia</taxon>
        <taxon>Cytophagales</taxon>
        <taxon>Cyclobacteriaceae</taxon>
        <taxon>Mariniradius</taxon>
    </lineage>
</organism>
<evidence type="ECO:0000313" key="1">
    <source>
        <dbReference type="EMBL" id="MCF1753159.1"/>
    </source>
</evidence>
<reference evidence="1 2" key="1">
    <citation type="submission" date="2022-01" db="EMBL/GenBank/DDBJ databases">
        <title>Mariniradius saccharolyticus sp. nov., isolated from sediment of a river.</title>
        <authorList>
            <person name="Liu H."/>
        </authorList>
    </citation>
    <scope>NUCLEOTIDE SEQUENCE [LARGE SCALE GENOMIC DNA]</scope>
    <source>
        <strain evidence="1 2">RY-2</strain>
    </source>
</reference>
<dbReference type="EMBL" id="JAKEVZ010000021">
    <property type="protein sequence ID" value="MCF1753159.1"/>
    <property type="molecule type" value="Genomic_DNA"/>
</dbReference>
<accession>A0ABS9BYM7</accession>
<comment type="caution">
    <text evidence="1">The sequence shown here is derived from an EMBL/GenBank/DDBJ whole genome shotgun (WGS) entry which is preliminary data.</text>
</comment>